<evidence type="ECO:0000256" key="1">
    <source>
        <dbReference type="SAM" id="MobiDB-lite"/>
    </source>
</evidence>
<gene>
    <name evidence="2" type="ORF">EAH_00002310</name>
</gene>
<name>U6GHX5_EIMAC</name>
<accession>U6GHX5</accession>
<feature type="compositionally biased region" description="Polar residues" evidence="1">
    <location>
        <begin position="180"/>
        <end position="189"/>
    </location>
</feature>
<dbReference type="EMBL" id="HG671096">
    <property type="protein sequence ID" value="CDI79866.1"/>
    <property type="molecule type" value="Genomic_DNA"/>
</dbReference>
<feature type="region of interest" description="Disordered" evidence="1">
    <location>
        <begin position="166"/>
        <end position="196"/>
    </location>
</feature>
<protein>
    <submittedName>
        <fullName evidence="2">Uncharacterized protein</fullName>
    </submittedName>
</protein>
<dbReference type="AlphaFoldDB" id="U6GHX5"/>
<reference evidence="2" key="2">
    <citation type="submission" date="2013-10" db="EMBL/GenBank/DDBJ databases">
        <authorList>
            <person name="Aslett M."/>
        </authorList>
    </citation>
    <scope>NUCLEOTIDE SEQUENCE</scope>
    <source>
        <strain evidence="2">Houghton</strain>
    </source>
</reference>
<feature type="compositionally biased region" description="Low complexity" evidence="1">
    <location>
        <begin position="166"/>
        <end position="179"/>
    </location>
</feature>
<organism evidence="2 3">
    <name type="scientific">Eimeria acervulina</name>
    <name type="common">Coccidian parasite</name>
    <dbReference type="NCBI Taxonomy" id="5801"/>
    <lineage>
        <taxon>Eukaryota</taxon>
        <taxon>Sar</taxon>
        <taxon>Alveolata</taxon>
        <taxon>Apicomplexa</taxon>
        <taxon>Conoidasida</taxon>
        <taxon>Coccidia</taxon>
        <taxon>Eucoccidiorida</taxon>
        <taxon>Eimeriorina</taxon>
        <taxon>Eimeriidae</taxon>
        <taxon>Eimeria</taxon>
    </lineage>
</organism>
<evidence type="ECO:0000313" key="3">
    <source>
        <dbReference type="Proteomes" id="UP000018050"/>
    </source>
</evidence>
<evidence type="ECO:0000313" key="2">
    <source>
        <dbReference type="EMBL" id="CDI79866.1"/>
    </source>
</evidence>
<sequence>MCTELHGYTVNFSVAQDANALDSFVPLSLPSPLVVGPEGTSRSPGGALHAALHKAFARGNRNLRVLAAPLLLTACIGSSRLCLAYESERRILLGMQISCSTAKKQPETQQLNDQSRNITNHEAERVTQINTSCIAQKTPTHTSRFHRGAGLASLFRELGRVPSTESISSASATSASTQSHPKLSWNSEVPSKPRKEKRLEDVVIQFASMKLPHVSAPTALLYYVQLGPYETACSELTIRRDPSVNFLSLAAEGYILSWRYNVSHCSADLEQTQSTTNHSGNQILSQFINSKREGQQTIQPCYGDGKENPYSYDKVSLPECVQSSTATLSVPSKNTIDQAGSALGLQYSSLNKSGTFSGNPKDAQLAGTAAYLPPGYATSCDDNIQERA</sequence>
<dbReference type="Proteomes" id="UP000018050">
    <property type="component" value="Unassembled WGS sequence"/>
</dbReference>
<reference evidence="2" key="1">
    <citation type="submission" date="2013-10" db="EMBL/GenBank/DDBJ databases">
        <title>Genomic analysis of the causative agents of coccidiosis in chickens.</title>
        <authorList>
            <person name="Reid A.J."/>
            <person name="Blake D."/>
            <person name="Billington K."/>
            <person name="Browne H."/>
            <person name="Dunn M."/>
            <person name="Hung S."/>
            <person name="Kawahara F."/>
            <person name="Miranda-Saavedra D."/>
            <person name="Mourier T."/>
            <person name="Nagra H."/>
            <person name="Otto T.D."/>
            <person name="Rawlings N."/>
            <person name="Sanchez A."/>
            <person name="Sanders M."/>
            <person name="Subramaniam C."/>
            <person name="Tay Y."/>
            <person name="Dear P."/>
            <person name="Doerig C."/>
            <person name="Gruber A."/>
            <person name="Parkinson J."/>
            <person name="Shirley M."/>
            <person name="Wan K.L."/>
            <person name="Berriman M."/>
            <person name="Tomley F."/>
            <person name="Pain A."/>
        </authorList>
    </citation>
    <scope>NUCLEOTIDE SEQUENCE</scope>
    <source>
        <strain evidence="2">Houghton</strain>
    </source>
</reference>
<dbReference type="RefSeq" id="XP_013250104.1">
    <property type="nucleotide sequence ID" value="XM_013394650.1"/>
</dbReference>
<keyword evidence="3" id="KW-1185">Reference proteome</keyword>
<dbReference type="VEuPathDB" id="ToxoDB:EAH_00002310"/>
<dbReference type="GeneID" id="25268301"/>
<proteinExistence type="predicted"/>